<dbReference type="STRING" id="199310.c0969"/>
<organism evidence="1 2">
    <name type="scientific">Escherichia coli O6:H1 (strain CFT073 / ATCC 700928 / UPEC)</name>
    <dbReference type="NCBI Taxonomy" id="199310"/>
    <lineage>
        <taxon>Bacteria</taxon>
        <taxon>Pseudomonadati</taxon>
        <taxon>Pseudomonadota</taxon>
        <taxon>Gammaproteobacteria</taxon>
        <taxon>Enterobacterales</taxon>
        <taxon>Enterobacteriaceae</taxon>
        <taxon>Escherichia</taxon>
    </lineage>
</organism>
<dbReference type="Proteomes" id="UP000001410">
    <property type="component" value="Chromosome"/>
</dbReference>
<accession>A0A0H2V5L4</accession>
<dbReference type="eggNOG" id="ENOG5032TR7">
    <property type="taxonomic scope" value="Bacteria"/>
</dbReference>
<dbReference type="InterPro" id="IPR003458">
    <property type="entry name" value="Phage_T4_Gp38_tail_assem"/>
</dbReference>
<gene>
    <name evidence="1" type="primary">yfdK</name>
    <name evidence="1" type="ordered locus">c0969</name>
</gene>
<dbReference type="EMBL" id="AE014075">
    <property type="protein sequence ID" value="AAN79442.1"/>
    <property type="molecule type" value="Genomic_DNA"/>
</dbReference>
<name>A0A0H2V5L4_ECOL6</name>
<dbReference type="KEGG" id="ecc:c0969"/>
<dbReference type="PANTHER" id="PTHR34413:SF1">
    <property type="entry name" value="CYTOPLASMIC PROTEIN"/>
    <property type="match status" value="1"/>
</dbReference>
<evidence type="ECO:0008006" key="3">
    <source>
        <dbReference type="Google" id="ProtNLM"/>
    </source>
</evidence>
<dbReference type="InterPro" id="IPR051220">
    <property type="entry name" value="TFA_Chaperone"/>
</dbReference>
<sequence>MKSYDDYQHDSSYGFIWDKVNARFMAYILKNEYERNRMWPKEGVDISNETACEFMKQPPEGKILGADDNGMPAWIDMPPLTYTELVAKAKTEKQARIIEAVNYINNKQWQGKALLGRLNDTELKMYNIWLDYIEALEAIDPSKASDTAFPTKPFNDSV</sequence>
<dbReference type="AlphaFoldDB" id="A0A0H2V5L4"/>
<reference evidence="1 2" key="1">
    <citation type="journal article" date="2002" name="Proc. Natl. Acad. Sci. U.S.A.">
        <title>Extensive mosaic structure revealed by the complete genome sequence of uropathogenic Escherichia coli.</title>
        <authorList>
            <person name="Welch R.A."/>
            <person name="Burland V."/>
            <person name="Plunkett G.III."/>
            <person name="Redford P."/>
            <person name="Roesch P."/>
            <person name="Rasko D."/>
            <person name="Buckles E.L."/>
            <person name="Liou S.R."/>
            <person name="Boutin A."/>
            <person name="Hackett J."/>
            <person name="Stroud D."/>
            <person name="Mayhew G.F."/>
            <person name="Rose D.J."/>
            <person name="Zhou S."/>
            <person name="Schwartz D.C."/>
            <person name="Perna N.T."/>
            <person name="Mobley H.L."/>
            <person name="Donnenberg M.S."/>
            <person name="Blattner F.R."/>
        </authorList>
    </citation>
    <scope>NUCLEOTIDE SEQUENCE [LARGE SCALE GENOMIC DNA]</scope>
    <source>
        <strain evidence="2">CFT073 / ATCC 700928 / UPEC</strain>
    </source>
</reference>
<protein>
    <recommendedName>
        <fullName evidence="3">Tail fiber assembly protein</fullName>
    </recommendedName>
</protein>
<dbReference type="RefSeq" id="WP_000844320.1">
    <property type="nucleotide sequence ID" value="NC_004431.1"/>
</dbReference>
<keyword evidence="2" id="KW-1185">Reference proteome</keyword>
<evidence type="ECO:0000313" key="1">
    <source>
        <dbReference type="EMBL" id="AAN79442.1"/>
    </source>
</evidence>
<dbReference type="Pfam" id="PF02413">
    <property type="entry name" value="Caudo_TAP"/>
    <property type="match status" value="1"/>
</dbReference>
<proteinExistence type="predicted"/>
<evidence type="ECO:0000313" key="2">
    <source>
        <dbReference type="Proteomes" id="UP000001410"/>
    </source>
</evidence>
<dbReference type="HOGENOM" id="CLU_094206_4_2_6"/>
<dbReference type="PANTHER" id="PTHR34413">
    <property type="entry name" value="PROPHAGE TAIL FIBER ASSEMBLY PROTEIN HOMOLOG TFAE-RELATED-RELATED"/>
    <property type="match status" value="1"/>
</dbReference>